<reference evidence="1 3" key="1">
    <citation type="journal article" date="2024" name="IScience">
        <title>Strigolactones Initiate the Formation of Haustorium-like Structures in Castilleja.</title>
        <authorList>
            <person name="Buerger M."/>
            <person name="Peterson D."/>
            <person name="Chory J."/>
        </authorList>
    </citation>
    <scope>NUCLEOTIDE SEQUENCE [LARGE SCALE GENOMIC DNA]</scope>
    <source>
        <strain evidence="1">Tecolote</strain>
        <tissue evidence="1">Flower</tissue>
    </source>
</reference>
<gene>
    <name evidence="1" type="ORF">CASFOL_020281</name>
    <name evidence="2" type="ORF">CASFOL_020292</name>
</gene>
<name>A0ABD3D0F7_9LAMI</name>
<dbReference type="EMBL" id="JAVIJP010000027">
    <property type="protein sequence ID" value="KAL3635745.1"/>
    <property type="molecule type" value="Genomic_DNA"/>
</dbReference>
<accession>A0ABD3D0F7</accession>
<evidence type="ECO:0000313" key="2">
    <source>
        <dbReference type="EMBL" id="KAL3635745.1"/>
    </source>
</evidence>
<evidence type="ECO:0000313" key="3">
    <source>
        <dbReference type="Proteomes" id="UP001632038"/>
    </source>
</evidence>
<dbReference type="PANTHER" id="PTHR37610">
    <property type="entry name" value="CCHC-TYPE DOMAIN-CONTAINING PROTEIN"/>
    <property type="match status" value="1"/>
</dbReference>
<organism evidence="2 3">
    <name type="scientific">Castilleja foliolosa</name>
    <dbReference type="NCBI Taxonomy" id="1961234"/>
    <lineage>
        <taxon>Eukaryota</taxon>
        <taxon>Viridiplantae</taxon>
        <taxon>Streptophyta</taxon>
        <taxon>Embryophyta</taxon>
        <taxon>Tracheophyta</taxon>
        <taxon>Spermatophyta</taxon>
        <taxon>Magnoliopsida</taxon>
        <taxon>eudicotyledons</taxon>
        <taxon>Gunneridae</taxon>
        <taxon>Pentapetalae</taxon>
        <taxon>asterids</taxon>
        <taxon>lamiids</taxon>
        <taxon>Lamiales</taxon>
        <taxon>Orobanchaceae</taxon>
        <taxon>Pedicularideae</taxon>
        <taxon>Castillejinae</taxon>
        <taxon>Castilleja</taxon>
    </lineage>
</organism>
<dbReference type="Proteomes" id="UP001632038">
    <property type="component" value="Unassembled WGS sequence"/>
</dbReference>
<proteinExistence type="predicted"/>
<comment type="caution">
    <text evidence="2">The sequence shown here is derived from an EMBL/GenBank/DDBJ whole genome shotgun (WGS) entry which is preliminary data.</text>
</comment>
<protein>
    <recommendedName>
        <fullName evidence="4">UBN2_3 domain-containing protein</fullName>
    </recommendedName>
</protein>
<reference evidence="2" key="2">
    <citation type="submission" date="2024-11" db="EMBL/GenBank/DDBJ databases">
        <authorList>
            <person name="Burger M."/>
            <person name="Chory J."/>
        </authorList>
    </citation>
    <scope>NUCLEOTIDE SEQUENCE</scope>
    <source>
        <strain evidence="2">Tecolote</strain>
        <tissue evidence="2">Flower</tissue>
    </source>
</reference>
<evidence type="ECO:0000313" key="1">
    <source>
        <dbReference type="EMBL" id="KAL3635734.1"/>
    </source>
</evidence>
<keyword evidence="3" id="KW-1185">Reference proteome</keyword>
<evidence type="ECO:0008006" key="4">
    <source>
        <dbReference type="Google" id="ProtNLM"/>
    </source>
</evidence>
<sequence>MHLAIDARDKLQHLSGNPIPPAKTEPDYPKWRKSHVVVFNWIIDSIDDDLIGQFIEYTTTKELWDGITATFRSGENELQIYDLNIKAMELKQGDRSGLSKQSGERSIDVNQTRWSTLRTSTPITNSNKNTGYISFLPVLTSNMTVKRDLLRGQKIPSIEDAYAALRYEAARAQILNTSDGDTNRE</sequence>
<dbReference type="AlphaFoldDB" id="A0ABD3D0F7"/>
<dbReference type="PANTHER" id="PTHR37610:SF38">
    <property type="entry name" value="RETROTRANSPOSON COPIA-LIKE N-TERMINAL DOMAIN-CONTAINING PROTEIN"/>
    <property type="match status" value="1"/>
</dbReference>
<dbReference type="EMBL" id="JAVIJP010000027">
    <property type="protein sequence ID" value="KAL3635734.1"/>
    <property type="molecule type" value="Genomic_DNA"/>
</dbReference>